<dbReference type="GO" id="GO:0046872">
    <property type="term" value="F:metal ion binding"/>
    <property type="evidence" value="ECO:0007669"/>
    <property type="project" value="UniProtKB-KW"/>
</dbReference>
<dbReference type="PANTHER" id="PTHR11733">
    <property type="entry name" value="ZINC METALLOPROTEASE FAMILY M13 NEPRILYSIN-RELATED"/>
    <property type="match status" value="1"/>
</dbReference>
<dbReference type="GO" id="GO:0005886">
    <property type="term" value="C:plasma membrane"/>
    <property type="evidence" value="ECO:0007669"/>
    <property type="project" value="TreeGrafter"/>
</dbReference>
<dbReference type="SUPFAM" id="SSF55486">
    <property type="entry name" value="Metalloproteases ('zincins'), catalytic domain"/>
    <property type="match status" value="1"/>
</dbReference>
<sequence length="819" mass="92646">MIDQCSRRPPTNSLCKSPIQKITAKRTSTTISLTLLLVVSILTLILCIFLVSKFKQWNGNEIQNTEHHEINPIYNYNTKNDGSNDDEQPSTHIRKPEVSHTPGFKEAARYLSAYIDTSVDPCEDFYQYTCGGFLKNKLSNAFAVVQRDDDNVLIEELSKVNVEDLTAVRQARWVYDACMSTNSSKFDGSEVLQVISGFTRAAGIIFPLLNPTKSVPELTQEQLAKSFALMSNIMGVSSLMIAETETNWKDPAGENPYLLYLDQASLSFDTSFYEKGTFEKVKTGLKRTMTTEISKIAKAAGVNIDAKTLDEDVEDMIAMESLIGRTMNLPQEARRKFAPEWNPVTVRDAQNRWPFMDWKVFLNDLAMDVPEVQTLLTNADFKMICKSPRFFDGFSDAIANNDISQRTLQNYLMYRLVSSQSDFINPMKTKEPHFLSNGVKRLSTIQQYVKGMSNYSCTSMLRSKIPFATGRLFVEAYTDAVRNKITERLMEMVDNVVLGFQTMVDSLPWMSKQVKQAVRSKIRVLEKNVVAPEWIYDDALFDKYYESLDIEESDSFFIMKMKLARFEHRKGLEALLNTKQDRKDMSACSAATVNAWYQASANAINLPMSTLRAPFFDPEWPISLNYGGLGSVMGHELTHGFDDGGVQWDGIGKLSPWMTENRTIEGFNRMRKCIVDQYDGICPLPASFAPSNCINGFQTQGENIADNGGLRAAYLAYKNLINLKGPEKRLPGDLMSQYTHDQLFFLGFANIWCTPEMNDAAMYNQILIDPHSPDKFRVPATVKNFPAFQQAFNCPVDSPMSPKNHCNVWVGDNKNNNVI</sequence>
<evidence type="ECO:0000313" key="12">
    <source>
        <dbReference type="Proteomes" id="UP000887566"/>
    </source>
</evidence>
<feature type="domain" description="Peptidase M13 N-terminal" evidence="11">
    <location>
        <begin position="121"/>
        <end position="532"/>
    </location>
</feature>
<keyword evidence="4" id="KW-0479">Metal-binding</keyword>
<evidence type="ECO:0000259" key="10">
    <source>
        <dbReference type="Pfam" id="PF01431"/>
    </source>
</evidence>
<keyword evidence="5" id="KW-0378">Hydrolase</keyword>
<evidence type="ECO:0000256" key="9">
    <source>
        <dbReference type="SAM" id="Phobius"/>
    </source>
</evidence>
<dbReference type="AlphaFoldDB" id="A0A914ULV9"/>
<protein>
    <submittedName>
        <fullName evidence="13">Endothelin-converting enzyme 1</fullName>
    </submittedName>
</protein>
<dbReference type="InterPro" id="IPR024079">
    <property type="entry name" value="MetalloPept_cat_dom_sf"/>
</dbReference>
<organism evidence="12 13">
    <name type="scientific">Plectus sambesii</name>
    <dbReference type="NCBI Taxonomy" id="2011161"/>
    <lineage>
        <taxon>Eukaryota</taxon>
        <taxon>Metazoa</taxon>
        <taxon>Ecdysozoa</taxon>
        <taxon>Nematoda</taxon>
        <taxon>Chromadorea</taxon>
        <taxon>Plectida</taxon>
        <taxon>Plectina</taxon>
        <taxon>Plectoidea</taxon>
        <taxon>Plectidae</taxon>
        <taxon>Plectus</taxon>
    </lineage>
</organism>
<evidence type="ECO:0000256" key="7">
    <source>
        <dbReference type="ARBA" id="ARBA00023049"/>
    </source>
</evidence>
<evidence type="ECO:0000256" key="2">
    <source>
        <dbReference type="ARBA" id="ARBA00007357"/>
    </source>
</evidence>
<dbReference type="WBParaSite" id="PSAMB.scaffold1083size36143.g10906.t1">
    <property type="protein sequence ID" value="PSAMB.scaffold1083size36143.g10906.t1"/>
    <property type="gene ID" value="PSAMB.scaffold1083size36143.g10906"/>
</dbReference>
<keyword evidence="6" id="KW-0862">Zinc</keyword>
<dbReference type="InterPro" id="IPR008753">
    <property type="entry name" value="Peptidase_M13_N"/>
</dbReference>
<evidence type="ECO:0000256" key="1">
    <source>
        <dbReference type="ARBA" id="ARBA00001947"/>
    </source>
</evidence>
<evidence type="ECO:0000256" key="4">
    <source>
        <dbReference type="ARBA" id="ARBA00022723"/>
    </source>
</evidence>
<dbReference type="PRINTS" id="PR00786">
    <property type="entry name" value="NEPRILYSIN"/>
</dbReference>
<accession>A0A914ULV9</accession>
<feature type="transmembrane region" description="Helical" evidence="9">
    <location>
        <begin position="31"/>
        <end position="51"/>
    </location>
</feature>
<dbReference type="InterPro" id="IPR018497">
    <property type="entry name" value="Peptidase_M13_C"/>
</dbReference>
<keyword evidence="9" id="KW-0472">Membrane</keyword>
<comment type="cofactor">
    <cofactor evidence="1">
        <name>Zn(2+)</name>
        <dbReference type="ChEBI" id="CHEBI:29105"/>
    </cofactor>
</comment>
<comment type="similarity">
    <text evidence="2">Belongs to the peptidase M13 family.</text>
</comment>
<keyword evidence="3" id="KW-0645">Protease</keyword>
<evidence type="ECO:0000256" key="3">
    <source>
        <dbReference type="ARBA" id="ARBA00022670"/>
    </source>
</evidence>
<dbReference type="Proteomes" id="UP000887566">
    <property type="component" value="Unplaced"/>
</dbReference>
<dbReference type="PANTHER" id="PTHR11733:SF240">
    <property type="entry name" value="GH14155P-RELATED"/>
    <property type="match status" value="1"/>
</dbReference>
<dbReference type="Pfam" id="PF01431">
    <property type="entry name" value="Peptidase_M13"/>
    <property type="match status" value="1"/>
</dbReference>
<keyword evidence="12" id="KW-1185">Reference proteome</keyword>
<dbReference type="Pfam" id="PF05649">
    <property type="entry name" value="Peptidase_M13_N"/>
    <property type="match status" value="1"/>
</dbReference>
<dbReference type="GO" id="GO:0004222">
    <property type="term" value="F:metalloendopeptidase activity"/>
    <property type="evidence" value="ECO:0007669"/>
    <property type="project" value="InterPro"/>
</dbReference>
<dbReference type="GO" id="GO:0016485">
    <property type="term" value="P:protein processing"/>
    <property type="evidence" value="ECO:0007669"/>
    <property type="project" value="TreeGrafter"/>
</dbReference>
<evidence type="ECO:0000256" key="8">
    <source>
        <dbReference type="SAM" id="MobiDB-lite"/>
    </source>
</evidence>
<dbReference type="InterPro" id="IPR000718">
    <property type="entry name" value="Peptidase_M13"/>
</dbReference>
<feature type="domain" description="Peptidase M13 C-terminal" evidence="10">
    <location>
        <begin position="594"/>
        <end position="808"/>
    </location>
</feature>
<dbReference type="CDD" id="cd08662">
    <property type="entry name" value="M13"/>
    <property type="match status" value="1"/>
</dbReference>
<dbReference type="Gene3D" id="1.10.1380.10">
    <property type="entry name" value="Neutral endopeptidase , domain2"/>
    <property type="match status" value="1"/>
</dbReference>
<reference evidence="13" key="1">
    <citation type="submission" date="2022-11" db="UniProtKB">
        <authorList>
            <consortium name="WormBaseParasite"/>
        </authorList>
    </citation>
    <scope>IDENTIFICATION</scope>
</reference>
<keyword evidence="9" id="KW-0812">Transmembrane</keyword>
<dbReference type="InterPro" id="IPR042089">
    <property type="entry name" value="Peptidase_M13_dom_2"/>
</dbReference>
<dbReference type="PROSITE" id="PS51885">
    <property type="entry name" value="NEPRILYSIN"/>
    <property type="match status" value="1"/>
</dbReference>
<feature type="region of interest" description="Disordered" evidence="8">
    <location>
        <begin position="77"/>
        <end position="99"/>
    </location>
</feature>
<evidence type="ECO:0000259" key="11">
    <source>
        <dbReference type="Pfam" id="PF05649"/>
    </source>
</evidence>
<evidence type="ECO:0000256" key="6">
    <source>
        <dbReference type="ARBA" id="ARBA00022833"/>
    </source>
</evidence>
<dbReference type="Gene3D" id="3.40.390.10">
    <property type="entry name" value="Collagenase (Catalytic Domain)"/>
    <property type="match status" value="1"/>
</dbReference>
<keyword evidence="7" id="KW-0482">Metalloprotease</keyword>
<keyword evidence="9" id="KW-1133">Transmembrane helix</keyword>
<evidence type="ECO:0000313" key="13">
    <source>
        <dbReference type="WBParaSite" id="PSAMB.scaffold1083size36143.g10906.t1"/>
    </source>
</evidence>
<proteinExistence type="inferred from homology"/>
<evidence type="ECO:0000256" key="5">
    <source>
        <dbReference type="ARBA" id="ARBA00022801"/>
    </source>
</evidence>
<name>A0A914ULV9_9BILA</name>